<evidence type="ECO:0000313" key="2">
    <source>
        <dbReference type="Proteomes" id="UP000257109"/>
    </source>
</evidence>
<sequence length="224" mass="26244">MKDSKPGETLIAKGDKFSLKQYPNNDLKRNEMQKIPYASIVRSLMYLSDLEMQHWKVVKRVMRYLRRIKRYMLTYQKFEGLEIIRYFDSNFTGCQDTGYIYMLVGRAISWKSSLWLASRHPTMGYDCETLSLVYRSSTKSKFIDIKFLVVKERVHNKQISIEHIGTSFMLGDSLTKGLIPKVFHEHTAHMGKRETKVSEENKVVWLRKTTNRLAIAKESTAISK</sequence>
<keyword evidence="2" id="KW-1185">Reference proteome</keyword>
<dbReference type="OrthoDB" id="1414623at2759"/>
<dbReference type="PANTHER" id="PTHR11439:SF467">
    <property type="entry name" value="INTEGRASE CATALYTIC DOMAIN-CONTAINING PROTEIN"/>
    <property type="match status" value="1"/>
</dbReference>
<proteinExistence type="predicted"/>
<evidence type="ECO:0008006" key="3">
    <source>
        <dbReference type="Google" id="ProtNLM"/>
    </source>
</evidence>
<evidence type="ECO:0000313" key="1">
    <source>
        <dbReference type="EMBL" id="RDY13427.1"/>
    </source>
</evidence>
<dbReference type="EMBL" id="QJKJ01000280">
    <property type="protein sequence ID" value="RDY13427.1"/>
    <property type="molecule type" value="Genomic_DNA"/>
</dbReference>
<protein>
    <recommendedName>
        <fullName evidence="3">Mitochondrial protein</fullName>
    </recommendedName>
</protein>
<dbReference type="Proteomes" id="UP000257109">
    <property type="component" value="Unassembled WGS sequence"/>
</dbReference>
<feature type="non-terminal residue" evidence="1">
    <location>
        <position position="1"/>
    </location>
</feature>
<reference evidence="1" key="1">
    <citation type="submission" date="2018-05" db="EMBL/GenBank/DDBJ databases">
        <title>Draft genome of Mucuna pruriens seed.</title>
        <authorList>
            <person name="Nnadi N.E."/>
            <person name="Vos R."/>
            <person name="Hasami M.H."/>
            <person name="Devisetty U.K."/>
            <person name="Aguiy J.C."/>
        </authorList>
    </citation>
    <scope>NUCLEOTIDE SEQUENCE [LARGE SCALE GENOMIC DNA]</scope>
    <source>
        <strain evidence="1">JCA_2017</strain>
    </source>
</reference>
<gene>
    <name evidence="1" type="ORF">CR513_01657</name>
</gene>
<dbReference type="PANTHER" id="PTHR11439">
    <property type="entry name" value="GAG-POL-RELATED RETROTRANSPOSON"/>
    <property type="match status" value="1"/>
</dbReference>
<organism evidence="1 2">
    <name type="scientific">Mucuna pruriens</name>
    <name type="common">Velvet bean</name>
    <name type="synonym">Dolichos pruriens</name>
    <dbReference type="NCBI Taxonomy" id="157652"/>
    <lineage>
        <taxon>Eukaryota</taxon>
        <taxon>Viridiplantae</taxon>
        <taxon>Streptophyta</taxon>
        <taxon>Embryophyta</taxon>
        <taxon>Tracheophyta</taxon>
        <taxon>Spermatophyta</taxon>
        <taxon>Magnoliopsida</taxon>
        <taxon>eudicotyledons</taxon>
        <taxon>Gunneridae</taxon>
        <taxon>Pentapetalae</taxon>
        <taxon>rosids</taxon>
        <taxon>fabids</taxon>
        <taxon>Fabales</taxon>
        <taxon>Fabaceae</taxon>
        <taxon>Papilionoideae</taxon>
        <taxon>50 kb inversion clade</taxon>
        <taxon>NPAAA clade</taxon>
        <taxon>indigoferoid/millettioid clade</taxon>
        <taxon>Phaseoleae</taxon>
        <taxon>Mucuna</taxon>
    </lineage>
</organism>
<name>A0A371IEG1_MUCPR</name>
<dbReference type="AlphaFoldDB" id="A0A371IEG1"/>
<accession>A0A371IEG1</accession>
<comment type="caution">
    <text evidence="1">The sequence shown here is derived from an EMBL/GenBank/DDBJ whole genome shotgun (WGS) entry which is preliminary data.</text>
</comment>